<dbReference type="PROSITE" id="PS50088">
    <property type="entry name" value="ANK_REPEAT"/>
    <property type="match status" value="3"/>
</dbReference>
<dbReference type="Gene3D" id="1.25.40.20">
    <property type="entry name" value="Ankyrin repeat-containing domain"/>
    <property type="match status" value="3"/>
</dbReference>
<dbReference type="Proteomes" id="UP001590951">
    <property type="component" value="Unassembled WGS sequence"/>
</dbReference>
<dbReference type="Pfam" id="PF22939">
    <property type="entry name" value="WHD_GPIID"/>
    <property type="match status" value="1"/>
</dbReference>
<dbReference type="InterPro" id="IPR054471">
    <property type="entry name" value="GPIID_WHD"/>
</dbReference>
<dbReference type="Pfam" id="PF24883">
    <property type="entry name" value="NPHP3_N"/>
    <property type="match status" value="1"/>
</dbReference>
<dbReference type="PANTHER" id="PTHR10039">
    <property type="entry name" value="AMELOGENIN"/>
    <property type="match status" value="1"/>
</dbReference>
<name>A0ABR4BNA2_9LECA</name>
<dbReference type="PROSITE" id="PS50297">
    <property type="entry name" value="ANK_REP_REGION"/>
    <property type="match status" value="3"/>
</dbReference>
<dbReference type="SUPFAM" id="SSF53474">
    <property type="entry name" value="alpha/beta-Hydrolases"/>
    <property type="match status" value="1"/>
</dbReference>
<evidence type="ECO:0000259" key="4">
    <source>
        <dbReference type="Pfam" id="PF22939"/>
    </source>
</evidence>
<dbReference type="Pfam" id="PF12796">
    <property type="entry name" value="Ank_2"/>
    <property type="match status" value="3"/>
</dbReference>
<dbReference type="SMART" id="SM00248">
    <property type="entry name" value="ANK"/>
    <property type="match status" value="7"/>
</dbReference>
<keyword evidence="2" id="KW-0040">ANK repeat</keyword>
<proteinExistence type="predicted"/>
<evidence type="ECO:0000259" key="5">
    <source>
        <dbReference type="Pfam" id="PF24883"/>
    </source>
</evidence>
<feature type="repeat" description="ANK" evidence="2">
    <location>
        <begin position="1033"/>
        <end position="1066"/>
    </location>
</feature>
<evidence type="ECO:0000256" key="2">
    <source>
        <dbReference type="PROSITE-ProRule" id="PRU00023"/>
    </source>
</evidence>
<sequence length="1199" mass="134880">MEPGATDENCIIEPSGPVPFSAPLPQLHPVFPRDGSVGTTTADIIAVHGIETQYPKTWIAYEQDTEPRGRAFNWLCDEDMLPSIVPQARIWAYSYNSACYSDGAQEIDTQGQGDSFLEMMLARLDGIGTRPIVFIGSCYGGIVVAQALFKASQHRRSHIHISLLKIIAGAVFLGTPLKGTSVASLAQWLASLYGIWGKDTSTTVLQGLQISESSLEVAIQGFARYANSRQIRVHCFYETRSTNIANAVLPRALAKIFGKVMLVSRESACLDGHDRTALDASHAMMNKFRGPHDGKYLLVSSCIRRFLEDVQIKREQTSFELACLHCLTSSYREDKDRIERRVAGTCGWALDHSKYLSWKQSTSDLLWISADPGCGKSVLAKAIVDERLVAPDPRTTLVCYFFFKDDDASRQGLANALSSILHQLFTEKPLLLQYAMKSFRSHGLQLNAMSSVLWDILMEAADDSEAGEIVCVLDALDECRELDRKTLICKLGDFYADSGWATSRLKFLMTSRPYSDIESAFGYEIDCMESISLRGEYETEKISKEISMVIDERIPRICKARRHPLPETLQVMLKEKLKEIPNRTYLWLHLMFDVIRDSLDSTKPSLQKLLEKLPRTIYEAYERILSRIQAADQVDKACRILQLVMVAIRPLTLQEMSIAYATDERHISKEDIASFDELDVDIEENFRYRVRNLCGLFVSVVNNKIYLIHQTARDFLISRPMAGDISAGHNLGKQSWEHSLSLMESNLRLLKICVTNILVQSSNNSSMGPHAVIGQGDPISDVVNHELLDSLTRREVRTLALSKPHAGFLEYAANHWLSHYHGASDAVSDQLLEQVLKLCDTQSQIFAVWYWIQYDVALQSTPTLLSLFLFLTSFSLDAIAILLLDRGVFAINTQDRCGRTLLFCSAQEGRLELLKTLIGREGVDVHRRDVHGRTPLSIASERGHTEVARFLLNKNPDGTSINPSKFRSTAPETPRDLRGNEHELARHESSTDINAQDKLGLPPFYYACDLGRTEIVKLLLQQGTVHIDKQDEYGRTPLMRATQRGHSEVVKLILEQNGVNINLKDSLGWTALQYAATLKTGTIAEMLLEKDGIEVSIINLQGKHVTPLQGLAYHGHARAVQLLLDKHDIDVNPRDPDANRTPLSVAAEKGHLEVVKRLLEEWDIDVEIRDRKRGWLPAWFARYNGHDEIYRLLEAARME</sequence>
<dbReference type="InterPro" id="IPR036770">
    <property type="entry name" value="Ankyrin_rpt-contain_sf"/>
</dbReference>
<dbReference type="InterPro" id="IPR002110">
    <property type="entry name" value="Ankyrin_rpt"/>
</dbReference>
<feature type="domain" description="GPI inositol-deacylase winged helix" evidence="4">
    <location>
        <begin position="633"/>
        <end position="723"/>
    </location>
</feature>
<feature type="compositionally biased region" description="Polar residues" evidence="3">
    <location>
        <begin position="956"/>
        <end position="971"/>
    </location>
</feature>
<dbReference type="EMBL" id="JBHFEH010000001">
    <property type="protein sequence ID" value="KAL2059278.1"/>
    <property type="molecule type" value="Genomic_DNA"/>
</dbReference>
<dbReference type="InterPro" id="IPR029058">
    <property type="entry name" value="AB_hydrolase_fold"/>
</dbReference>
<accession>A0ABR4BNA2</accession>
<feature type="domain" description="Nephrocystin 3-like N-terminal" evidence="5">
    <location>
        <begin position="344"/>
        <end position="512"/>
    </location>
</feature>
<dbReference type="Gene3D" id="3.40.50.300">
    <property type="entry name" value="P-loop containing nucleotide triphosphate hydrolases"/>
    <property type="match status" value="1"/>
</dbReference>
<feature type="repeat" description="ANK" evidence="2">
    <location>
        <begin position="1138"/>
        <end position="1171"/>
    </location>
</feature>
<gene>
    <name evidence="6" type="ORF">ABVK25_000570</name>
</gene>
<evidence type="ECO:0000256" key="1">
    <source>
        <dbReference type="ARBA" id="ARBA00022737"/>
    </source>
</evidence>
<dbReference type="SUPFAM" id="SSF52540">
    <property type="entry name" value="P-loop containing nucleoside triphosphate hydrolases"/>
    <property type="match status" value="1"/>
</dbReference>
<comment type="caution">
    <text evidence="6">The sequence shown here is derived from an EMBL/GenBank/DDBJ whole genome shotgun (WGS) entry which is preliminary data.</text>
</comment>
<evidence type="ECO:0000313" key="7">
    <source>
        <dbReference type="Proteomes" id="UP001590951"/>
    </source>
</evidence>
<reference evidence="6 7" key="1">
    <citation type="submission" date="2024-09" db="EMBL/GenBank/DDBJ databases">
        <title>Rethinking Asexuality: The Enigmatic Case of Functional Sexual Genes in Lepraria (Stereocaulaceae).</title>
        <authorList>
            <person name="Doellman M."/>
            <person name="Sun Y."/>
            <person name="Barcenas-Pena A."/>
            <person name="Lumbsch H.T."/>
            <person name="Grewe F."/>
        </authorList>
    </citation>
    <scope>NUCLEOTIDE SEQUENCE [LARGE SCALE GENOMIC DNA]</scope>
    <source>
        <strain evidence="6 7">Grewe 0041</strain>
    </source>
</reference>
<evidence type="ECO:0000313" key="6">
    <source>
        <dbReference type="EMBL" id="KAL2059278.1"/>
    </source>
</evidence>
<organism evidence="6 7">
    <name type="scientific">Lepraria finkii</name>
    <dbReference type="NCBI Taxonomy" id="1340010"/>
    <lineage>
        <taxon>Eukaryota</taxon>
        <taxon>Fungi</taxon>
        <taxon>Dikarya</taxon>
        <taxon>Ascomycota</taxon>
        <taxon>Pezizomycotina</taxon>
        <taxon>Lecanoromycetes</taxon>
        <taxon>OSLEUM clade</taxon>
        <taxon>Lecanoromycetidae</taxon>
        <taxon>Lecanorales</taxon>
        <taxon>Lecanorineae</taxon>
        <taxon>Stereocaulaceae</taxon>
        <taxon>Lepraria</taxon>
    </lineage>
</organism>
<feature type="repeat" description="ANK" evidence="2">
    <location>
        <begin position="931"/>
        <end position="963"/>
    </location>
</feature>
<dbReference type="PANTHER" id="PTHR10039:SF14">
    <property type="entry name" value="NACHT DOMAIN-CONTAINING PROTEIN"/>
    <property type="match status" value="1"/>
</dbReference>
<feature type="region of interest" description="Disordered" evidence="3">
    <location>
        <begin position="955"/>
        <end position="977"/>
    </location>
</feature>
<protein>
    <submittedName>
        <fullName evidence="6">Uncharacterized protein</fullName>
    </submittedName>
</protein>
<keyword evidence="7" id="KW-1185">Reference proteome</keyword>
<dbReference type="InterPro" id="IPR056884">
    <property type="entry name" value="NPHP3-like_N"/>
</dbReference>
<dbReference type="SUPFAM" id="SSF48403">
    <property type="entry name" value="Ankyrin repeat"/>
    <property type="match status" value="1"/>
</dbReference>
<dbReference type="Gene3D" id="3.40.50.1820">
    <property type="entry name" value="alpha/beta hydrolase"/>
    <property type="match status" value="1"/>
</dbReference>
<dbReference type="InterPro" id="IPR027417">
    <property type="entry name" value="P-loop_NTPase"/>
</dbReference>
<keyword evidence="1" id="KW-0677">Repeat</keyword>
<evidence type="ECO:0000256" key="3">
    <source>
        <dbReference type="SAM" id="MobiDB-lite"/>
    </source>
</evidence>